<keyword evidence="3" id="KW-1185">Reference proteome</keyword>
<comment type="caution">
    <text evidence="2">The sequence shown here is derived from an EMBL/GenBank/DDBJ whole genome shotgun (WGS) entry which is preliminary data.</text>
</comment>
<sequence length="96" mass="11147">MPITKQYLKSKPECKVTFSFPAKEASEVEVSGEFNEWDFMKLKKQKNGIFKGQVNLPVEKEYQFKYKVDGEWQNDPAADKYLWNDFAASENSVVVV</sequence>
<dbReference type="SUPFAM" id="SSF81296">
    <property type="entry name" value="E set domains"/>
    <property type="match status" value="1"/>
</dbReference>
<gene>
    <name evidence="2" type="ORF">ACFSYS_06360</name>
</gene>
<feature type="domain" description="AMP-activated protein kinase glycogen-binding" evidence="1">
    <location>
        <begin position="17"/>
        <end position="79"/>
    </location>
</feature>
<protein>
    <submittedName>
        <fullName evidence="2">Isoamylase early set domain-containing protein</fullName>
    </submittedName>
</protein>
<dbReference type="RefSeq" id="WP_251742675.1">
    <property type="nucleotide sequence ID" value="NZ_JBHUOJ010000010.1"/>
</dbReference>
<accession>A0ABW5X3F0</accession>
<dbReference type="Pfam" id="PF16561">
    <property type="entry name" value="AMPK1_CBM"/>
    <property type="match status" value="1"/>
</dbReference>
<dbReference type="Proteomes" id="UP001597438">
    <property type="component" value="Unassembled WGS sequence"/>
</dbReference>
<evidence type="ECO:0000259" key="1">
    <source>
        <dbReference type="Pfam" id="PF16561"/>
    </source>
</evidence>
<evidence type="ECO:0000313" key="2">
    <source>
        <dbReference type="EMBL" id="MFD2832907.1"/>
    </source>
</evidence>
<dbReference type="Gene3D" id="2.60.40.10">
    <property type="entry name" value="Immunoglobulins"/>
    <property type="match status" value="1"/>
</dbReference>
<reference evidence="3" key="1">
    <citation type="journal article" date="2019" name="Int. J. Syst. Evol. Microbiol.">
        <title>The Global Catalogue of Microorganisms (GCM) 10K type strain sequencing project: providing services to taxonomists for standard genome sequencing and annotation.</title>
        <authorList>
            <consortium name="The Broad Institute Genomics Platform"/>
            <consortium name="The Broad Institute Genome Sequencing Center for Infectious Disease"/>
            <person name="Wu L."/>
            <person name="Ma J."/>
        </authorList>
    </citation>
    <scope>NUCLEOTIDE SEQUENCE [LARGE SCALE GENOMIC DNA]</scope>
    <source>
        <strain evidence="3">KCTC 52925</strain>
    </source>
</reference>
<organism evidence="2 3">
    <name type="scientific">Christiangramia antarctica</name>
    <dbReference type="NCBI Taxonomy" id="2058158"/>
    <lineage>
        <taxon>Bacteria</taxon>
        <taxon>Pseudomonadati</taxon>
        <taxon>Bacteroidota</taxon>
        <taxon>Flavobacteriia</taxon>
        <taxon>Flavobacteriales</taxon>
        <taxon>Flavobacteriaceae</taxon>
        <taxon>Christiangramia</taxon>
    </lineage>
</organism>
<dbReference type="InterPro" id="IPR014756">
    <property type="entry name" value="Ig_E-set"/>
</dbReference>
<name>A0ABW5X3F0_9FLAO</name>
<dbReference type="EMBL" id="JBHUOJ010000010">
    <property type="protein sequence ID" value="MFD2832907.1"/>
    <property type="molecule type" value="Genomic_DNA"/>
</dbReference>
<dbReference type="CDD" id="cd07184">
    <property type="entry name" value="E_set_Isoamylase_like_N"/>
    <property type="match status" value="1"/>
</dbReference>
<evidence type="ECO:0000313" key="3">
    <source>
        <dbReference type="Proteomes" id="UP001597438"/>
    </source>
</evidence>
<proteinExistence type="predicted"/>
<dbReference type="InterPro" id="IPR032640">
    <property type="entry name" value="AMPK1_CBM"/>
</dbReference>
<dbReference type="InterPro" id="IPR013783">
    <property type="entry name" value="Ig-like_fold"/>
</dbReference>